<gene>
    <name evidence="2" type="ORF">SAMN05444377_11178</name>
</gene>
<protein>
    <submittedName>
        <fullName evidence="2">Toxin ParE1/3/4</fullName>
    </submittedName>
</protein>
<dbReference type="RefSeq" id="WP_073363853.1">
    <property type="nucleotide sequence ID" value="NZ_FQVQ01000011.1"/>
</dbReference>
<evidence type="ECO:0000313" key="2">
    <source>
        <dbReference type="EMBL" id="SHF52692.1"/>
    </source>
</evidence>
<keyword evidence="3" id="KW-1185">Reference proteome</keyword>
<keyword evidence="1" id="KW-1277">Toxin-antitoxin system</keyword>
<dbReference type="EMBL" id="FQVQ01000011">
    <property type="protein sequence ID" value="SHF52692.1"/>
    <property type="molecule type" value="Genomic_DNA"/>
</dbReference>
<dbReference type="InterPro" id="IPR007712">
    <property type="entry name" value="RelE/ParE_toxin"/>
</dbReference>
<dbReference type="OrthoDB" id="516834at2"/>
<organism evidence="2 3">
    <name type="scientific">Flavobacterium fontis</name>
    <dbReference type="NCBI Taxonomy" id="1124188"/>
    <lineage>
        <taxon>Bacteria</taxon>
        <taxon>Pseudomonadati</taxon>
        <taxon>Bacteroidota</taxon>
        <taxon>Flavobacteriia</taxon>
        <taxon>Flavobacteriales</taxon>
        <taxon>Flavobacteriaceae</taxon>
        <taxon>Flavobacterium</taxon>
    </lineage>
</organism>
<reference evidence="2 3" key="1">
    <citation type="submission" date="2016-11" db="EMBL/GenBank/DDBJ databases">
        <authorList>
            <person name="Jaros S."/>
            <person name="Januszkiewicz K."/>
            <person name="Wedrychowicz H."/>
        </authorList>
    </citation>
    <scope>NUCLEOTIDE SEQUENCE [LARGE SCALE GENOMIC DNA]</scope>
    <source>
        <strain evidence="2 3">DSM 25660</strain>
    </source>
</reference>
<dbReference type="STRING" id="1124188.SAMN05444377_11178"/>
<evidence type="ECO:0000313" key="3">
    <source>
        <dbReference type="Proteomes" id="UP000184147"/>
    </source>
</evidence>
<dbReference type="AlphaFoldDB" id="A0A1M5CE37"/>
<proteinExistence type="predicted"/>
<dbReference type="InterPro" id="IPR035093">
    <property type="entry name" value="RelE/ParE_toxin_dom_sf"/>
</dbReference>
<name>A0A1M5CE37_9FLAO</name>
<accession>A0A1M5CE37</accession>
<dbReference type="Proteomes" id="UP000184147">
    <property type="component" value="Unassembled WGS sequence"/>
</dbReference>
<sequence>MYNYDLSELAKQDLLRIYEYGINQFGVDQADKYFELMHDCFSKIAKNPYMFPIVPTIKSNYHKCVCGVEAIYFKVKTDGVLIVTIIGRQDFEMQHLVH</sequence>
<dbReference type="Pfam" id="PF05016">
    <property type="entry name" value="ParE_toxin"/>
    <property type="match status" value="1"/>
</dbReference>
<evidence type="ECO:0000256" key="1">
    <source>
        <dbReference type="ARBA" id="ARBA00022649"/>
    </source>
</evidence>
<dbReference type="Gene3D" id="3.30.2310.20">
    <property type="entry name" value="RelE-like"/>
    <property type="match status" value="1"/>
</dbReference>